<dbReference type="Proteomes" id="UP000195386">
    <property type="component" value="Unassembled WGS sequence"/>
</dbReference>
<dbReference type="EMBL" id="QRZG01000035">
    <property type="protein sequence ID" value="RGV49664.1"/>
    <property type="molecule type" value="Genomic_DNA"/>
</dbReference>
<reference evidence="2" key="2">
    <citation type="journal article" date="2018" name="BMC Genomics">
        <title>Whole genome sequencing and function prediction of 133 gut anaerobes isolated from chicken caecum in pure cultures.</title>
        <authorList>
            <person name="Medvecky M."/>
            <person name="Cejkova D."/>
            <person name="Polansky O."/>
            <person name="Karasova D."/>
            <person name="Kubasova T."/>
            <person name="Cizek A."/>
            <person name="Rychlik I."/>
        </authorList>
    </citation>
    <scope>NUCLEOTIDE SEQUENCE</scope>
    <source>
        <strain evidence="3">An189</strain>
        <strain evidence="2">An43</strain>
    </source>
</reference>
<dbReference type="RefSeq" id="WP_087412546.1">
    <property type="nucleotide sequence ID" value="NZ_CALIXP010000040.1"/>
</dbReference>
<feature type="transmembrane region" description="Helical" evidence="1">
    <location>
        <begin position="6"/>
        <end position="23"/>
    </location>
</feature>
<reference evidence="5 6" key="1">
    <citation type="submission" date="2017-04" db="EMBL/GenBank/DDBJ databases">
        <title>Function of individual gut microbiota members based on whole genome sequencing of pure cultures obtained from chicken caecum.</title>
        <authorList>
            <person name="Medvecky M."/>
            <person name="Cejkova D."/>
            <person name="Polansky O."/>
            <person name="Karasova D."/>
            <person name="Kubasova T."/>
            <person name="Cizek A."/>
            <person name="Rychlik I."/>
        </authorList>
    </citation>
    <scope>NUCLEOTIDE SEQUENCE [LARGE SCALE GENOMIC DNA]</scope>
    <source>
        <strain evidence="6">An189</strain>
        <strain evidence="5">An43</strain>
    </source>
</reference>
<proteinExistence type="predicted"/>
<dbReference type="Proteomes" id="UP000284366">
    <property type="component" value="Unassembled WGS sequence"/>
</dbReference>
<evidence type="ECO:0000313" key="2">
    <source>
        <dbReference type="EMBL" id="OUO00708.1"/>
    </source>
</evidence>
<evidence type="ECO:0000313" key="4">
    <source>
        <dbReference type="EMBL" id="RGV49664.1"/>
    </source>
</evidence>
<protein>
    <submittedName>
        <fullName evidence="2">Uncharacterized protein</fullName>
    </submittedName>
</protein>
<dbReference type="EMBL" id="NFII01000009">
    <property type="protein sequence ID" value="OUO00708.1"/>
    <property type="molecule type" value="Genomic_DNA"/>
</dbReference>
<evidence type="ECO:0000313" key="3">
    <source>
        <dbReference type="EMBL" id="OUP34950.1"/>
    </source>
</evidence>
<organism evidence="2 5">
    <name type="scientific">Bacteroides clarus</name>
    <dbReference type="NCBI Taxonomy" id="626929"/>
    <lineage>
        <taxon>Bacteria</taxon>
        <taxon>Pseudomonadati</taxon>
        <taxon>Bacteroidota</taxon>
        <taxon>Bacteroidia</taxon>
        <taxon>Bacteroidales</taxon>
        <taxon>Bacteroidaceae</taxon>
        <taxon>Bacteroides</taxon>
    </lineage>
</organism>
<keyword evidence="1" id="KW-0812">Transmembrane</keyword>
<feature type="transmembrane region" description="Helical" evidence="1">
    <location>
        <begin position="35"/>
        <end position="51"/>
    </location>
</feature>
<sequence>MALITYILIAIPVCLLAIILWLYFDYWKYKRKNHFILLILLFYPILSYAQYTDKAQCKISFSSYANQPGKLEYTQDGIIYRFTPESNAWKITIKNNTNKDIRINWEKASFIINGKASGVGFYPVTAGSTPTDVIKEKSEITRTVTASNLIKGKKVNKIYSKRNLKRGGRTSVNIVLPIGIGNQPQFFHIFNFVVTAN</sequence>
<gene>
    <name evidence="3" type="ORF">B5F24_07250</name>
    <name evidence="2" type="ORF">B5F97_10775</name>
    <name evidence="4" type="ORF">DWW09_15755</name>
</gene>
<evidence type="ECO:0000313" key="7">
    <source>
        <dbReference type="Proteomes" id="UP000284366"/>
    </source>
</evidence>
<dbReference type="AlphaFoldDB" id="A0A1Y3YZ00"/>
<accession>A0A1Y3YZ00</accession>
<dbReference type="EMBL" id="NFKE01000004">
    <property type="protein sequence ID" value="OUP34950.1"/>
    <property type="molecule type" value="Genomic_DNA"/>
</dbReference>
<comment type="caution">
    <text evidence="2">The sequence shown here is derived from an EMBL/GenBank/DDBJ whole genome shotgun (WGS) entry which is preliminary data.</text>
</comment>
<evidence type="ECO:0000256" key="1">
    <source>
        <dbReference type="SAM" id="Phobius"/>
    </source>
</evidence>
<keyword evidence="1" id="KW-0472">Membrane</keyword>
<reference evidence="4 7" key="3">
    <citation type="submission" date="2018-08" db="EMBL/GenBank/DDBJ databases">
        <title>A genome reference for cultivated species of the human gut microbiota.</title>
        <authorList>
            <person name="Zou Y."/>
            <person name="Xue W."/>
            <person name="Luo G."/>
        </authorList>
    </citation>
    <scope>NUCLEOTIDE SEQUENCE [LARGE SCALE GENOMIC DNA]</scope>
    <source>
        <strain evidence="4 7">AF14-27</strain>
    </source>
</reference>
<evidence type="ECO:0000313" key="5">
    <source>
        <dbReference type="Proteomes" id="UP000195386"/>
    </source>
</evidence>
<dbReference type="Proteomes" id="UP000196587">
    <property type="component" value="Unassembled WGS sequence"/>
</dbReference>
<keyword evidence="1" id="KW-1133">Transmembrane helix</keyword>
<evidence type="ECO:0000313" key="6">
    <source>
        <dbReference type="Proteomes" id="UP000196587"/>
    </source>
</evidence>
<name>A0A1Y3YZ00_9BACE</name>